<comment type="caution">
    <text evidence="4">The sequence shown here is derived from an EMBL/GenBank/DDBJ whole genome shotgun (WGS) entry which is preliminary data.</text>
</comment>
<proteinExistence type="inferred from homology"/>
<protein>
    <submittedName>
        <fullName evidence="4">Substrate-binding domain-containing protein</fullName>
    </submittedName>
</protein>
<accession>A0A563F1B2</accession>
<dbReference type="EMBL" id="VOBR01000002">
    <property type="protein sequence ID" value="TWP53765.1"/>
    <property type="molecule type" value="Genomic_DNA"/>
</dbReference>
<evidence type="ECO:0000256" key="1">
    <source>
        <dbReference type="ARBA" id="ARBA00004196"/>
    </source>
</evidence>
<dbReference type="InterPro" id="IPR050555">
    <property type="entry name" value="Bact_Solute-Bind_Prot2"/>
</dbReference>
<reference evidence="4 5" key="1">
    <citation type="submission" date="2019-07" db="EMBL/GenBank/DDBJ databases">
        <title>Lentzea xizangensis sp. nov., isolated from Qinghai-Tibetan Plateau Soils.</title>
        <authorList>
            <person name="Huang J."/>
        </authorList>
    </citation>
    <scope>NUCLEOTIDE SEQUENCE [LARGE SCALE GENOMIC DNA]</scope>
    <source>
        <strain evidence="4 5">FXJ1.1311</strain>
    </source>
</reference>
<organism evidence="4 5">
    <name type="scientific">Lentzea tibetensis</name>
    <dbReference type="NCBI Taxonomy" id="2591470"/>
    <lineage>
        <taxon>Bacteria</taxon>
        <taxon>Bacillati</taxon>
        <taxon>Actinomycetota</taxon>
        <taxon>Actinomycetes</taxon>
        <taxon>Pseudonocardiales</taxon>
        <taxon>Pseudonocardiaceae</taxon>
        <taxon>Lentzea</taxon>
    </lineage>
</organism>
<evidence type="ECO:0000259" key="3">
    <source>
        <dbReference type="Pfam" id="PF13407"/>
    </source>
</evidence>
<gene>
    <name evidence="4" type="ORF">FKR81_03135</name>
</gene>
<dbReference type="GO" id="GO:0030246">
    <property type="term" value="F:carbohydrate binding"/>
    <property type="evidence" value="ECO:0007669"/>
    <property type="project" value="TreeGrafter"/>
</dbReference>
<dbReference type="Gene3D" id="3.40.50.2300">
    <property type="match status" value="2"/>
</dbReference>
<dbReference type="OrthoDB" id="3286068at2"/>
<dbReference type="PANTHER" id="PTHR30036">
    <property type="entry name" value="D-XYLOSE-BINDING PERIPLASMIC PROTEIN"/>
    <property type="match status" value="1"/>
</dbReference>
<dbReference type="GO" id="GO:0030288">
    <property type="term" value="C:outer membrane-bounded periplasmic space"/>
    <property type="evidence" value="ECO:0007669"/>
    <property type="project" value="TreeGrafter"/>
</dbReference>
<dbReference type="Proteomes" id="UP000316639">
    <property type="component" value="Unassembled WGS sequence"/>
</dbReference>
<comment type="subcellular location">
    <subcellularLocation>
        <location evidence="1">Cell envelope</location>
    </subcellularLocation>
</comment>
<dbReference type="AlphaFoldDB" id="A0A563F1B2"/>
<sequence>MTLHSRSVAVTVSSGLVLALTLSGCGDEKTSNDRPTIGFVSQNTSRDFSNEMSDGFTAGAQIAGGVEFVVTGPPTHDGLKQVELFRELTTKAKGGIGVSAVAPELLAAPMGKVTESGIPVIAVAGGQIAPGAGVKLLLENDNYELGQMLADEAIKRLPAASTGKVVLGSNSPAQPALDQRAQGMRDRFAEKLPSVRVIGPLDTQRDAPPNLVAWRTLADANPDAVAFLGTGDIDAVNLATVRADTKGKWLAGGFSLDPRALQGIKDGNLFASVSAEHFVKGAAAGWLLAQHAKDVRQLPEGWLVTPGLVVSSSNVDEIAQRQAAKDKQSWFRPQVDAVITDVEKHLRPLDQVR</sequence>
<dbReference type="InterPro" id="IPR028082">
    <property type="entry name" value="Peripla_BP_I"/>
</dbReference>
<dbReference type="InterPro" id="IPR025997">
    <property type="entry name" value="SBP_2_dom"/>
</dbReference>
<dbReference type="PANTHER" id="PTHR30036:SF7">
    <property type="entry name" value="ABC TRANSPORTER PERIPLASMIC-BINDING PROTEIN YPHF"/>
    <property type="match status" value="1"/>
</dbReference>
<feature type="domain" description="Periplasmic binding protein" evidence="3">
    <location>
        <begin position="37"/>
        <end position="293"/>
    </location>
</feature>
<name>A0A563F1B2_9PSEU</name>
<dbReference type="PROSITE" id="PS51257">
    <property type="entry name" value="PROKAR_LIPOPROTEIN"/>
    <property type="match status" value="1"/>
</dbReference>
<dbReference type="Pfam" id="PF13407">
    <property type="entry name" value="Peripla_BP_4"/>
    <property type="match status" value="1"/>
</dbReference>
<keyword evidence="5" id="KW-1185">Reference proteome</keyword>
<dbReference type="SUPFAM" id="SSF53822">
    <property type="entry name" value="Periplasmic binding protein-like I"/>
    <property type="match status" value="1"/>
</dbReference>
<evidence type="ECO:0000313" key="4">
    <source>
        <dbReference type="EMBL" id="TWP53765.1"/>
    </source>
</evidence>
<evidence type="ECO:0000313" key="5">
    <source>
        <dbReference type="Proteomes" id="UP000316639"/>
    </source>
</evidence>
<evidence type="ECO:0000256" key="2">
    <source>
        <dbReference type="ARBA" id="ARBA00007639"/>
    </source>
</evidence>
<comment type="similarity">
    <text evidence="2">Belongs to the bacterial solute-binding protein 2 family.</text>
</comment>